<reference evidence="2" key="1">
    <citation type="submission" date="2021-11" db="EMBL/GenBank/DDBJ databases">
        <authorList>
            <person name="Schell T."/>
        </authorList>
    </citation>
    <scope>NUCLEOTIDE SEQUENCE</scope>
    <source>
        <strain evidence="2">M5</strain>
    </source>
</reference>
<dbReference type="InterPro" id="IPR017395">
    <property type="entry name" value="Chlorophyllase-like"/>
</dbReference>
<gene>
    <name evidence="2" type="ORF">DGAL_LOCUS3053</name>
</gene>
<name>A0A8J2RJA4_9CRUS</name>
<dbReference type="InterPro" id="IPR029058">
    <property type="entry name" value="AB_hydrolase_fold"/>
</dbReference>
<comment type="caution">
    <text evidence="2">The sequence shown here is derived from an EMBL/GenBank/DDBJ whole genome shotgun (WGS) entry which is preliminary data.</text>
</comment>
<dbReference type="Pfam" id="PF07224">
    <property type="entry name" value="Chlorophyllase"/>
    <property type="match status" value="1"/>
</dbReference>
<dbReference type="OrthoDB" id="2093222at2759"/>
<proteinExistence type="predicted"/>
<evidence type="ECO:0000256" key="1">
    <source>
        <dbReference type="SAM" id="SignalP"/>
    </source>
</evidence>
<accession>A0A8J2RJA4</accession>
<evidence type="ECO:0000313" key="3">
    <source>
        <dbReference type="Proteomes" id="UP000789390"/>
    </source>
</evidence>
<dbReference type="Proteomes" id="UP000789390">
    <property type="component" value="Unassembled WGS sequence"/>
</dbReference>
<feature type="chain" id="PRO_5035173825" description="Chlorophyllase" evidence="1">
    <location>
        <begin position="21"/>
        <end position="356"/>
    </location>
</feature>
<protein>
    <recommendedName>
        <fullName evidence="4">Chlorophyllase</fullName>
    </recommendedName>
</protein>
<sequence length="356" mass="39164">MATTHYFLVLWLACCSVALAKNLFPTEDFNDRLIDPFSPGEYPINHTAYRQALSLFLDTNIDVYAPNATGNFPVFYFITGFGGLVPAEAHTELFSQIATHGIVVVAVWKVGSPETSFDPAWFAANVDFVEKRLENSLHNQEGYVSDFHVDYLHSFIGGHSAGNHAAVAQLQTDCLHYQGLILVDAVDGNSPFPENVTKYVITPGEKVNFTIPTLEIVTGLDPVPGPYGIACAPEELAGRRFFDAMTGPTWYVNATAYGHADLMDPVYVELNELAQFCPSDPNAPKPEYIQFLTGEIISFINGVLDPVGNCALFDYLETSGHVGVNTENDYVSNGWQRCTPLQCVLTPSSRSFLSLW</sequence>
<dbReference type="AlphaFoldDB" id="A0A8J2RJA4"/>
<dbReference type="PANTHER" id="PTHR33428">
    <property type="entry name" value="CHLOROPHYLLASE-2, CHLOROPLASTIC"/>
    <property type="match status" value="1"/>
</dbReference>
<evidence type="ECO:0008006" key="4">
    <source>
        <dbReference type="Google" id="ProtNLM"/>
    </source>
</evidence>
<dbReference type="EMBL" id="CAKKLH010000045">
    <property type="protein sequence ID" value="CAH0100765.1"/>
    <property type="molecule type" value="Genomic_DNA"/>
</dbReference>
<evidence type="ECO:0000313" key="2">
    <source>
        <dbReference type="EMBL" id="CAH0100765.1"/>
    </source>
</evidence>
<feature type="signal peptide" evidence="1">
    <location>
        <begin position="1"/>
        <end position="20"/>
    </location>
</feature>
<keyword evidence="1" id="KW-0732">Signal</keyword>
<dbReference type="SUPFAM" id="SSF53474">
    <property type="entry name" value="alpha/beta-Hydrolases"/>
    <property type="match status" value="1"/>
</dbReference>
<keyword evidence="3" id="KW-1185">Reference proteome</keyword>
<dbReference type="PANTHER" id="PTHR33428:SF14">
    <property type="entry name" value="CARBOXYLESTERASE TYPE B DOMAIN-CONTAINING PROTEIN"/>
    <property type="match status" value="1"/>
</dbReference>
<dbReference type="Gene3D" id="3.40.50.1820">
    <property type="entry name" value="alpha/beta hydrolase"/>
    <property type="match status" value="1"/>
</dbReference>
<organism evidence="2 3">
    <name type="scientific">Daphnia galeata</name>
    <dbReference type="NCBI Taxonomy" id="27404"/>
    <lineage>
        <taxon>Eukaryota</taxon>
        <taxon>Metazoa</taxon>
        <taxon>Ecdysozoa</taxon>
        <taxon>Arthropoda</taxon>
        <taxon>Crustacea</taxon>
        <taxon>Branchiopoda</taxon>
        <taxon>Diplostraca</taxon>
        <taxon>Cladocera</taxon>
        <taxon>Anomopoda</taxon>
        <taxon>Daphniidae</taxon>
        <taxon>Daphnia</taxon>
    </lineage>
</organism>